<sequence>MKQTWFLMVMWLAMAGAAGSAPGPDVRAGGLVQQVPDTLERHQVYDINLHEPQELRQLLQRLNELAGTPHPAARRPRIALVLHGPEIEFFAIGNYAEYRDMVDLAARLDAFGVIEVKACQTRMESLGLGNDDLPGFIEIVPFGPAEVERLEQEEGYVRM</sequence>
<reference evidence="2 3" key="1">
    <citation type="journal article" date="2010" name="Int. J. Syst. Evol. Microbiol.">
        <title>Thiohalobacter thiocyanaticus gen. nov., sp. nov., a moderately halophilic, sulfur-oxidizing gammaproteobacterium from hypersaline lakes, that utilizes thiocyanate.</title>
        <authorList>
            <person name="Sorokin D.Y."/>
            <person name="Kovaleva O.L."/>
            <person name="Tourova T.P."/>
            <person name="Muyzer G."/>
        </authorList>
    </citation>
    <scope>NUCLEOTIDE SEQUENCE [LARGE SCALE GENOMIC DNA]</scope>
    <source>
        <strain evidence="2 3">Hrh1</strain>
    </source>
</reference>
<keyword evidence="2" id="KW-0808">Transferase</keyword>
<dbReference type="RefSeq" id="WP_125181019.1">
    <property type="nucleotide sequence ID" value="NZ_QZMU01000001.1"/>
</dbReference>
<dbReference type="OrthoDB" id="5704412at2"/>
<dbReference type="Proteomes" id="UP000287798">
    <property type="component" value="Unassembled WGS sequence"/>
</dbReference>
<name>A0A426QIY4_9GAMM</name>
<dbReference type="EMBL" id="QZMU01000001">
    <property type="protein sequence ID" value="RRQ21676.1"/>
    <property type="molecule type" value="Genomic_DNA"/>
</dbReference>
<evidence type="ECO:0000313" key="3">
    <source>
        <dbReference type="Proteomes" id="UP000287798"/>
    </source>
</evidence>
<feature type="chain" id="PRO_5019327733" evidence="1">
    <location>
        <begin position="21"/>
        <end position="159"/>
    </location>
</feature>
<keyword evidence="3" id="KW-1185">Reference proteome</keyword>
<feature type="signal peptide" evidence="1">
    <location>
        <begin position="1"/>
        <end position="20"/>
    </location>
</feature>
<dbReference type="GO" id="GO:0016740">
    <property type="term" value="F:transferase activity"/>
    <property type="evidence" value="ECO:0007669"/>
    <property type="project" value="UniProtKB-KW"/>
</dbReference>
<proteinExistence type="predicted"/>
<comment type="caution">
    <text evidence="2">The sequence shown here is derived from an EMBL/GenBank/DDBJ whole genome shotgun (WGS) entry which is preliminary data.</text>
</comment>
<gene>
    <name evidence="2" type="ORF">D6C00_06760</name>
</gene>
<keyword evidence="1" id="KW-0732">Signal</keyword>
<dbReference type="SUPFAM" id="SSF75169">
    <property type="entry name" value="DsrEFH-like"/>
    <property type="match status" value="1"/>
</dbReference>
<evidence type="ECO:0000313" key="2">
    <source>
        <dbReference type="EMBL" id="RRQ21676.1"/>
    </source>
</evidence>
<protein>
    <submittedName>
        <fullName evidence="2">Acyl-CoA transferase</fullName>
    </submittedName>
</protein>
<dbReference type="AlphaFoldDB" id="A0A426QIY4"/>
<dbReference type="InterPro" id="IPR027396">
    <property type="entry name" value="DsrEFH-like"/>
</dbReference>
<accession>A0A426QIY4</accession>
<dbReference type="Gene3D" id="3.40.1260.10">
    <property type="entry name" value="DsrEFH-like"/>
    <property type="match status" value="1"/>
</dbReference>
<organism evidence="2 3">
    <name type="scientific">Thiohalobacter thiocyanaticus</name>
    <dbReference type="NCBI Taxonomy" id="585455"/>
    <lineage>
        <taxon>Bacteria</taxon>
        <taxon>Pseudomonadati</taxon>
        <taxon>Pseudomonadota</taxon>
        <taxon>Gammaproteobacteria</taxon>
        <taxon>Thiohalobacterales</taxon>
        <taxon>Thiohalobacteraceae</taxon>
        <taxon>Thiohalobacter</taxon>
    </lineage>
</organism>
<evidence type="ECO:0000256" key="1">
    <source>
        <dbReference type="SAM" id="SignalP"/>
    </source>
</evidence>